<dbReference type="OrthoDB" id="2371514at2"/>
<evidence type="ECO:0000256" key="1">
    <source>
        <dbReference type="ARBA" id="ARBA00006539"/>
    </source>
</evidence>
<protein>
    <recommendedName>
        <fullName evidence="4">Transposase</fullName>
    </recommendedName>
</protein>
<keyword evidence="3" id="KW-1185">Reference proteome</keyword>
<dbReference type="AlphaFoldDB" id="A0A9X1C9Z8"/>
<dbReference type="InterPro" id="IPR009620">
    <property type="entry name" value="UPF0236"/>
</dbReference>
<dbReference type="Proteomes" id="UP001138793">
    <property type="component" value="Unassembled WGS sequence"/>
</dbReference>
<accession>A0A9X1C9Z8</accession>
<comment type="similarity">
    <text evidence="1">Belongs to the UPF0236 family.</text>
</comment>
<reference evidence="2" key="1">
    <citation type="submission" date="2021-03" db="EMBL/GenBank/DDBJ databases">
        <title>Genomic Encyclopedia of Type Strains, Phase IV (KMG-IV): sequencing the most valuable type-strain genomes for metagenomic binning, comparative biology and taxonomic classification.</title>
        <authorList>
            <person name="Goeker M."/>
        </authorList>
    </citation>
    <scope>NUCLEOTIDE SEQUENCE</scope>
    <source>
        <strain evidence="2">DSM 107338</strain>
    </source>
</reference>
<evidence type="ECO:0000313" key="3">
    <source>
        <dbReference type="Proteomes" id="UP001138793"/>
    </source>
</evidence>
<comment type="caution">
    <text evidence="2">The sequence shown here is derived from an EMBL/GenBank/DDBJ whole genome shotgun (WGS) entry which is preliminary data.</text>
</comment>
<gene>
    <name evidence="2" type="ORF">J2Z64_000180</name>
</gene>
<sequence length="158" mass="19033">MYIEKVEFHEGKLPFWEEFEQYLMTTYEYNPTKHHLVINGDGAKWVTSCRDYFQHNATFVIDRFYVARDVQRLFREHSRYRSIRKKLANYDWEGFMTELNSAVGTLENEKREERLEELIAQLSQYPDALGDYCERLKGKGIDTTGFRPMGRRNDERVR</sequence>
<dbReference type="RefSeq" id="WP_149474922.1">
    <property type="nucleotide sequence ID" value="NZ_JAGGMB010000001.1"/>
</dbReference>
<proteinExistence type="inferred from homology"/>
<evidence type="ECO:0008006" key="4">
    <source>
        <dbReference type="Google" id="ProtNLM"/>
    </source>
</evidence>
<evidence type="ECO:0000313" key="2">
    <source>
        <dbReference type="EMBL" id="MBP2075969.1"/>
    </source>
</evidence>
<dbReference type="EMBL" id="JAGGMB010000001">
    <property type="protein sequence ID" value="MBP2075969.1"/>
    <property type="molecule type" value="Genomic_DNA"/>
</dbReference>
<organism evidence="2 3">
    <name type="scientific">Oceanobacillus polygoni</name>
    <dbReference type="NCBI Taxonomy" id="1235259"/>
    <lineage>
        <taxon>Bacteria</taxon>
        <taxon>Bacillati</taxon>
        <taxon>Bacillota</taxon>
        <taxon>Bacilli</taxon>
        <taxon>Bacillales</taxon>
        <taxon>Bacillaceae</taxon>
        <taxon>Oceanobacillus</taxon>
    </lineage>
</organism>
<name>A0A9X1C9Z8_9BACI</name>
<dbReference type="Pfam" id="PF06782">
    <property type="entry name" value="UPF0236"/>
    <property type="match status" value="1"/>
</dbReference>